<feature type="chain" id="PRO_5040152570" evidence="2">
    <location>
        <begin position="26"/>
        <end position="441"/>
    </location>
</feature>
<dbReference type="EMBL" id="CABFOC020000005">
    <property type="protein sequence ID" value="CAH0043971.1"/>
    <property type="molecule type" value="Genomic_DNA"/>
</dbReference>
<dbReference type="InterPro" id="IPR012677">
    <property type="entry name" value="Nucleotide-bd_a/b_plait_sf"/>
</dbReference>
<feature type="compositionally biased region" description="Polar residues" evidence="1">
    <location>
        <begin position="203"/>
        <end position="216"/>
    </location>
</feature>
<reference evidence="4" key="1">
    <citation type="submission" date="2019-06" db="EMBL/GenBank/DDBJ databases">
        <authorList>
            <person name="Broberg M."/>
        </authorList>
    </citation>
    <scope>NUCLEOTIDE SEQUENCE [LARGE SCALE GENOMIC DNA]</scope>
</reference>
<evidence type="ECO:0000256" key="2">
    <source>
        <dbReference type="SAM" id="SignalP"/>
    </source>
</evidence>
<evidence type="ECO:0000313" key="3">
    <source>
        <dbReference type="EMBL" id="CAH0043971.1"/>
    </source>
</evidence>
<dbReference type="OrthoDB" id="2935572at2759"/>
<comment type="caution">
    <text evidence="3">The sequence shown here is derived from an EMBL/GenBank/DDBJ whole genome shotgun (WGS) entry which is preliminary data.</text>
</comment>
<evidence type="ECO:0000313" key="4">
    <source>
        <dbReference type="Proteomes" id="UP000775872"/>
    </source>
</evidence>
<feature type="signal peptide" evidence="2">
    <location>
        <begin position="1"/>
        <end position="25"/>
    </location>
</feature>
<name>A0A9N9W0F9_9HYPO</name>
<dbReference type="InterPro" id="IPR035979">
    <property type="entry name" value="RBD_domain_sf"/>
</dbReference>
<feature type="region of interest" description="Disordered" evidence="1">
    <location>
        <begin position="197"/>
        <end position="233"/>
    </location>
</feature>
<accession>A0A9N9W0F9</accession>
<protein>
    <submittedName>
        <fullName evidence="3">Uncharacterized protein</fullName>
    </submittedName>
</protein>
<dbReference type="SUPFAM" id="SSF54928">
    <property type="entry name" value="RNA-binding domain, RBD"/>
    <property type="match status" value="1"/>
</dbReference>
<evidence type="ECO:0000256" key="1">
    <source>
        <dbReference type="SAM" id="MobiDB-lite"/>
    </source>
</evidence>
<dbReference type="Proteomes" id="UP000775872">
    <property type="component" value="Unassembled WGS sequence"/>
</dbReference>
<keyword evidence="4" id="KW-1185">Reference proteome</keyword>
<feature type="region of interest" description="Disordered" evidence="1">
    <location>
        <begin position="408"/>
        <end position="441"/>
    </location>
</feature>
<dbReference type="AlphaFoldDB" id="A0A9N9W0F9"/>
<sequence>MPDFSSFSFLTLPRVAVLCLPTGSALPPELENFGHLACLAFPIPSIRSRILFPFSGSRVPYTMTMGCETHRDPFMVSIPTVEYNQLTRTSRRYGQSVSERSRLYLKTLSSPHVSVNPLNFCGKSSPRLCANLILGGTDEETIALLSETQPQEEIDDLEREHCFETSPESESTSPLENETNGYQNRLGEWVVSQPDPANEYPPRQSSFGSYVSTGSRAESYPINSGRRAPREGNRTIGLSNLAEGTTHLDVANMIRGGQVLDIYLRYRENTASVSFTHEADAKAYLSYVRKHDLYIKQKRVDVTWNERQFILSDHIARKISSGATRNLVIRKCGLNHTMKSIREDLEHIHNLVVLRIEFARGDCYISTNSVTAATFARTCMMSRLKYKGSRIEHDVDECCQPLDQVPFRRPSRPKPAVKERRPSTTTNRFNLLDMNHDDEEA</sequence>
<reference evidence="3 4" key="2">
    <citation type="submission" date="2021-10" db="EMBL/GenBank/DDBJ databases">
        <authorList>
            <person name="Piombo E."/>
        </authorList>
    </citation>
    <scope>NUCLEOTIDE SEQUENCE [LARGE SCALE GENOMIC DNA]</scope>
</reference>
<organism evidence="3 4">
    <name type="scientific">Clonostachys solani</name>
    <dbReference type="NCBI Taxonomy" id="160281"/>
    <lineage>
        <taxon>Eukaryota</taxon>
        <taxon>Fungi</taxon>
        <taxon>Dikarya</taxon>
        <taxon>Ascomycota</taxon>
        <taxon>Pezizomycotina</taxon>
        <taxon>Sordariomycetes</taxon>
        <taxon>Hypocreomycetidae</taxon>
        <taxon>Hypocreales</taxon>
        <taxon>Bionectriaceae</taxon>
        <taxon>Clonostachys</taxon>
    </lineage>
</organism>
<gene>
    <name evidence="3" type="ORF">CSOL1703_00009736</name>
</gene>
<proteinExistence type="predicted"/>
<dbReference type="GO" id="GO:0003676">
    <property type="term" value="F:nucleic acid binding"/>
    <property type="evidence" value="ECO:0007669"/>
    <property type="project" value="InterPro"/>
</dbReference>
<dbReference type="CDD" id="cd12261">
    <property type="entry name" value="RRM1_3_MRN1"/>
    <property type="match status" value="1"/>
</dbReference>
<keyword evidence="2" id="KW-0732">Signal</keyword>
<dbReference type="Gene3D" id="3.30.70.330">
    <property type="match status" value="1"/>
</dbReference>